<dbReference type="EMBL" id="BAABHD010000022">
    <property type="protein sequence ID" value="GAA4453387.1"/>
    <property type="molecule type" value="Genomic_DNA"/>
</dbReference>
<name>A0ABP8MRE7_9BACT</name>
<gene>
    <name evidence="1" type="ORF">GCM10023189_18320</name>
</gene>
<dbReference type="SUPFAM" id="SSF55729">
    <property type="entry name" value="Acyl-CoA N-acyltransferases (Nat)"/>
    <property type="match status" value="1"/>
</dbReference>
<protein>
    <submittedName>
        <fullName evidence="1">Uncharacterized protein</fullName>
    </submittedName>
</protein>
<evidence type="ECO:0000313" key="1">
    <source>
        <dbReference type="EMBL" id="GAA4453387.1"/>
    </source>
</evidence>
<dbReference type="Gene3D" id="3.40.630.30">
    <property type="match status" value="1"/>
</dbReference>
<sequence>MYYDILSMLETLEIRELTQKENIVEHLRLRYTLFKDAFGIDDKKGNLDLDPYDWRSHLVGIFHKGRQIAGIRVVKRQIVPQTAYALDEIRAEWDLSVRPATGYGLPSEAVFDYQPGTRQSYLDPKAEFSRICVLKEFRHSGVYYLAYLAAMGLTYLDGIDSVLYSCPAQALGRYARITPTLCYLDQRPEKNGFLGFTFTLPSVAVVASVIDAPHQILQQALQVASLCRQEQTRGHATTRQGTKVAPAFSVSGAPPIVLRHQ</sequence>
<dbReference type="Proteomes" id="UP001501175">
    <property type="component" value="Unassembled WGS sequence"/>
</dbReference>
<proteinExistence type="predicted"/>
<dbReference type="InterPro" id="IPR016181">
    <property type="entry name" value="Acyl_CoA_acyltransferase"/>
</dbReference>
<comment type="caution">
    <text evidence="1">The sequence shown here is derived from an EMBL/GenBank/DDBJ whole genome shotgun (WGS) entry which is preliminary data.</text>
</comment>
<dbReference type="RefSeq" id="WP_345242751.1">
    <property type="nucleotide sequence ID" value="NZ_BAABHD010000022.1"/>
</dbReference>
<keyword evidence="2" id="KW-1185">Reference proteome</keyword>
<accession>A0ABP8MRE7</accession>
<evidence type="ECO:0000313" key="2">
    <source>
        <dbReference type="Proteomes" id="UP001501175"/>
    </source>
</evidence>
<reference evidence="2" key="1">
    <citation type="journal article" date="2019" name="Int. J. Syst. Evol. Microbiol.">
        <title>The Global Catalogue of Microorganisms (GCM) 10K type strain sequencing project: providing services to taxonomists for standard genome sequencing and annotation.</title>
        <authorList>
            <consortium name="The Broad Institute Genomics Platform"/>
            <consortium name="The Broad Institute Genome Sequencing Center for Infectious Disease"/>
            <person name="Wu L."/>
            <person name="Ma J."/>
        </authorList>
    </citation>
    <scope>NUCLEOTIDE SEQUENCE [LARGE SCALE GENOMIC DNA]</scope>
    <source>
        <strain evidence="2">JCM 17927</strain>
    </source>
</reference>
<organism evidence="1 2">
    <name type="scientific">Nibrella saemangeumensis</name>
    <dbReference type="NCBI Taxonomy" id="1084526"/>
    <lineage>
        <taxon>Bacteria</taxon>
        <taxon>Pseudomonadati</taxon>
        <taxon>Bacteroidota</taxon>
        <taxon>Cytophagia</taxon>
        <taxon>Cytophagales</taxon>
        <taxon>Spirosomataceae</taxon>
        <taxon>Nibrella</taxon>
    </lineage>
</organism>